<name>A0A2G6KB82_9ACTN</name>
<evidence type="ECO:0000313" key="3">
    <source>
        <dbReference type="EMBL" id="PIE32921.1"/>
    </source>
</evidence>
<feature type="region of interest" description="Disordered" evidence="1">
    <location>
        <begin position="253"/>
        <end position="272"/>
    </location>
</feature>
<dbReference type="AlphaFoldDB" id="A0A2G6KB82"/>
<evidence type="ECO:0000256" key="1">
    <source>
        <dbReference type="SAM" id="MobiDB-lite"/>
    </source>
</evidence>
<feature type="compositionally biased region" description="Acidic residues" evidence="1">
    <location>
        <begin position="258"/>
        <end position="272"/>
    </location>
</feature>
<feature type="compositionally biased region" description="Basic residues" evidence="1">
    <location>
        <begin position="10"/>
        <end position="31"/>
    </location>
</feature>
<sequence>MNHDNEHEHGHHHGHGGGQHGHGKGHAHGHGGHGDSHHGRCCDGDGPHGPGHGRCCDGNGPHGHGDHGHGHGHGGHGHGHGGHGCDGNGPHGHGHGHGHHGRGRGRRGQRRRAPRGTIAAALLALLDEEPRHGYDMISALNERSGGRWIPGPGSIYPTLRRLEEQGLVESTYTGGKQVYHLTMDGRQRVAEQREAGMDAPWDHHGLGNRGELRRAVHEIDGLARQIGHSGNADLSDSALARLHDAAKDLNRLLSDSVGEGDDVSEDDAPADD</sequence>
<dbReference type="InterPro" id="IPR005149">
    <property type="entry name" value="Tscrpt_reg_PadR_N"/>
</dbReference>
<feature type="region of interest" description="Disordered" evidence="1">
    <location>
        <begin position="1"/>
        <end position="38"/>
    </location>
</feature>
<protein>
    <submittedName>
        <fullName evidence="3">PadR family transcriptional regulator</fullName>
    </submittedName>
</protein>
<feature type="compositionally biased region" description="Basic residues" evidence="1">
    <location>
        <begin position="92"/>
        <end position="114"/>
    </location>
</feature>
<dbReference type="InterPro" id="IPR036390">
    <property type="entry name" value="WH_DNA-bd_sf"/>
</dbReference>
<feature type="compositionally biased region" description="Gly residues" evidence="1">
    <location>
        <begin position="82"/>
        <end position="91"/>
    </location>
</feature>
<comment type="caution">
    <text evidence="3">The sequence shown here is derived from an EMBL/GenBank/DDBJ whole genome shotgun (WGS) entry which is preliminary data.</text>
</comment>
<dbReference type="PANTHER" id="PTHR43252">
    <property type="entry name" value="TRANSCRIPTIONAL REGULATOR YQJI"/>
    <property type="match status" value="1"/>
</dbReference>
<dbReference type="InterPro" id="IPR036388">
    <property type="entry name" value="WH-like_DNA-bd_sf"/>
</dbReference>
<dbReference type="Gene3D" id="1.10.10.10">
    <property type="entry name" value="Winged helix-like DNA-binding domain superfamily/Winged helix DNA-binding domain"/>
    <property type="match status" value="1"/>
</dbReference>
<feature type="compositionally biased region" description="Basic residues" evidence="1">
    <location>
        <begin position="70"/>
        <end position="81"/>
    </location>
</feature>
<feature type="region of interest" description="Disordered" evidence="1">
    <location>
        <begin position="66"/>
        <end position="114"/>
    </location>
</feature>
<accession>A0A2G6KB82</accession>
<evidence type="ECO:0000259" key="2">
    <source>
        <dbReference type="Pfam" id="PF03551"/>
    </source>
</evidence>
<dbReference type="SUPFAM" id="SSF46785">
    <property type="entry name" value="Winged helix' DNA-binding domain"/>
    <property type="match status" value="1"/>
</dbReference>
<dbReference type="Pfam" id="PF03551">
    <property type="entry name" value="PadR"/>
    <property type="match status" value="1"/>
</dbReference>
<feature type="domain" description="Transcription regulator PadR N-terminal" evidence="2">
    <location>
        <begin position="122"/>
        <end position="190"/>
    </location>
</feature>
<organism evidence="3 4">
    <name type="scientific">Ilumatobacter coccineus</name>
    <dbReference type="NCBI Taxonomy" id="467094"/>
    <lineage>
        <taxon>Bacteria</taxon>
        <taxon>Bacillati</taxon>
        <taxon>Actinomycetota</taxon>
        <taxon>Acidimicrobiia</taxon>
        <taxon>Acidimicrobiales</taxon>
        <taxon>Ilumatobacteraceae</taxon>
        <taxon>Ilumatobacter</taxon>
    </lineage>
</organism>
<dbReference type="Proteomes" id="UP000230914">
    <property type="component" value="Unassembled WGS sequence"/>
</dbReference>
<proteinExistence type="predicted"/>
<evidence type="ECO:0000313" key="4">
    <source>
        <dbReference type="Proteomes" id="UP000230914"/>
    </source>
</evidence>
<dbReference type="EMBL" id="PDSL01000040">
    <property type="protein sequence ID" value="PIE32921.1"/>
    <property type="molecule type" value="Genomic_DNA"/>
</dbReference>
<reference evidence="3 4" key="1">
    <citation type="submission" date="2017-10" db="EMBL/GenBank/DDBJ databases">
        <title>Novel microbial diversity and functional potential in the marine mammal oral microbiome.</title>
        <authorList>
            <person name="Dudek N.K."/>
            <person name="Sun C.L."/>
            <person name="Burstein D."/>
            <person name="Kantor R.S."/>
            <person name="Aliaga Goltsman D.S."/>
            <person name="Bik E.M."/>
            <person name="Thomas B.C."/>
            <person name="Banfield J.F."/>
            <person name="Relman D.A."/>
        </authorList>
    </citation>
    <scope>NUCLEOTIDE SEQUENCE [LARGE SCALE GENOMIC DNA]</scope>
    <source>
        <strain evidence="3">DOLJORAL78_61_10</strain>
    </source>
</reference>
<dbReference type="PANTHER" id="PTHR43252:SF2">
    <property type="entry name" value="TRANSCRIPTION REGULATOR, PADR-LIKE FAMILY"/>
    <property type="match status" value="1"/>
</dbReference>
<gene>
    <name evidence="3" type="ORF">CSA55_02695</name>
</gene>